<dbReference type="CDD" id="cd12361">
    <property type="entry name" value="RRM1_2_CELF1-6_like"/>
    <property type="match status" value="1"/>
</dbReference>
<name>A0A7S3L650_9STRA</name>
<feature type="region of interest" description="Disordered" evidence="4">
    <location>
        <begin position="396"/>
        <end position="424"/>
    </location>
</feature>
<dbReference type="GO" id="GO:0003729">
    <property type="term" value="F:mRNA binding"/>
    <property type="evidence" value="ECO:0007669"/>
    <property type="project" value="UniProtKB-ARBA"/>
</dbReference>
<proteinExistence type="predicted"/>
<dbReference type="GO" id="GO:0009967">
    <property type="term" value="P:positive regulation of signal transduction"/>
    <property type="evidence" value="ECO:0007669"/>
    <property type="project" value="UniProtKB-ARBA"/>
</dbReference>
<dbReference type="PANTHER" id="PTHR24012">
    <property type="entry name" value="RNA BINDING PROTEIN"/>
    <property type="match status" value="1"/>
</dbReference>
<dbReference type="AlphaFoldDB" id="A0A7S3L650"/>
<dbReference type="PROSITE" id="PS50102">
    <property type="entry name" value="RRM"/>
    <property type="match status" value="3"/>
</dbReference>
<accession>A0A7S3L650</accession>
<feature type="domain" description="RRM" evidence="5">
    <location>
        <begin position="230"/>
        <end position="310"/>
    </location>
</feature>
<evidence type="ECO:0000256" key="3">
    <source>
        <dbReference type="PROSITE-ProRule" id="PRU00176"/>
    </source>
</evidence>
<keyword evidence="1" id="KW-0677">Repeat</keyword>
<evidence type="ECO:0000256" key="4">
    <source>
        <dbReference type="SAM" id="MobiDB-lite"/>
    </source>
</evidence>
<dbReference type="CDD" id="cd12362">
    <property type="entry name" value="RRM3_CELF1-6"/>
    <property type="match status" value="1"/>
</dbReference>
<feature type="region of interest" description="Disordered" evidence="4">
    <location>
        <begin position="1"/>
        <end position="58"/>
    </location>
</feature>
<dbReference type="GO" id="GO:0005737">
    <property type="term" value="C:cytoplasm"/>
    <property type="evidence" value="ECO:0007669"/>
    <property type="project" value="UniProtKB-ARBA"/>
</dbReference>
<dbReference type="Gene3D" id="3.30.70.330">
    <property type="match status" value="3"/>
</dbReference>
<protein>
    <recommendedName>
        <fullName evidence="5">RRM domain-containing protein</fullName>
    </recommendedName>
</protein>
<dbReference type="SMART" id="SM00360">
    <property type="entry name" value="RRM"/>
    <property type="match status" value="3"/>
</dbReference>
<feature type="compositionally biased region" description="Pro residues" evidence="4">
    <location>
        <begin position="396"/>
        <end position="409"/>
    </location>
</feature>
<feature type="domain" description="RRM" evidence="5">
    <location>
        <begin position="427"/>
        <end position="505"/>
    </location>
</feature>
<dbReference type="EMBL" id="HBIM01006940">
    <property type="protein sequence ID" value="CAE0408133.1"/>
    <property type="molecule type" value="Transcribed_RNA"/>
</dbReference>
<organism evidence="6">
    <name type="scientific">Amphora coffeiformis</name>
    <dbReference type="NCBI Taxonomy" id="265554"/>
    <lineage>
        <taxon>Eukaryota</taxon>
        <taxon>Sar</taxon>
        <taxon>Stramenopiles</taxon>
        <taxon>Ochrophyta</taxon>
        <taxon>Bacillariophyta</taxon>
        <taxon>Bacillariophyceae</taxon>
        <taxon>Bacillariophycidae</taxon>
        <taxon>Thalassiophysales</taxon>
        <taxon>Catenulaceae</taxon>
        <taxon>Amphora</taxon>
    </lineage>
</organism>
<dbReference type="Pfam" id="PF00076">
    <property type="entry name" value="RRM_1"/>
    <property type="match status" value="3"/>
</dbReference>
<feature type="region of interest" description="Disordered" evidence="4">
    <location>
        <begin position="92"/>
        <end position="137"/>
    </location>
</feature>
<evidence type="ECO:0000259" key="5">
    <source>
        <dbReference type="PROSITE" id="PS50102"/>
    </source>
</evidence>
<feature type="domain" description="RRM" evidence="5">
    <location>
        <begin position="137"/>
        <end position="218"/>
    </location>
</feature>
<feature type="compositionally biased region" description="Acidic residues" evidence="4">
    <location>
        <begin position="121"/>
        <end position="134"/>
    </location>
</feature>
<sequence length="530" mass="58840">MIVGISTMQVHEDSRPSHNNPASETSLETDPSAVSYPNEESHPPPYQMHQHQHQHHHYQGALMPPQQVYVDQNGGHMPDVGMLAHQFQALGMHHHQQQQQYHHHPQQQRGGQDAPQSGDSETGDENDGTTETEEDPVKLFVGQVPKKMSEEDIFPTFDAFGPLKDVAIIRDKITGLHRGCAFVTFWNSADAERAQEALHDKFTFPGGRKPAQVKPAEPSGTSILTNPVETKLFVGMLSRKAGEEEVRELFEPFGEIREIHMIRSPDGNSKCAAFLRFVQHESAVQAIEELNNVFKMEGSARPLIVKFADNKQQKQQRHMRNMRKHEMMLGMGPPSGYAPYPPQGPHMGMPPVHHPGAGPQYPMPPPPHFAPPGPYGPAAGPHHPYMFPHQFTAAPPPPYAYDQGPPPPIQVQSGAPHGRPREGPAGANLFVYHLPHDLTDADLATAFNPFGNVISAKVYVDKYTGESKGFGFVSYDSVISAEQAIEQMNGFQIGTKRLKVQHKRVHGMNPNLPPHDPQRQQVPYPDPEEG</sequence>
<reference evidence="6" key="1">
    <citation type="submission" date="2021-01" db="EMBL/GenBank/DDBJ databases">
        <authorList>
            <person name="Corre E."/>
            <person name="Pelletier E."/>
            <person name="Niang G."/>
            <person name="Scheremetjew M."/>
            <person name="Finn R."/>
            <person name="Kale V."/>
            <person name="Holt S."/>
            <person name="Cochrane G."/>
            <person name="Meng A."/>
            <person name="Brown T."/>
            <person name="Cohen L."/>
        </authorList>
    </citation>
    <scope>NUCLEOTIDE SEQUENCE</scope>
    <source>
        <strain evidence="6">CCMP127</strain>
    </source>
</reference>
<feature type="region of interest" description="Disordered" evidence="4">
    <location>
        <begin position="506"/>
        <end position="530"/>
    </location>
</feature>
<dbReference type="InterPro" id="IPR000504">
    <property type="entry name" value="RRM_dom"/>
</dbReference>
<evidence type="ECO:0000313" key="6">
    <source>
        <dbReference type="EMBL" id="CAE0408133.1"/>
    </source>
</evidence>
<feature type="compositionally biased region" description="Basic residues" evidence="4">
    <location>
        <begin position="92"/>
        <end position="106"/>
    </location>
</feature>
<dbReference type="FunFam" id="3.30.70.330:FF:000383">
    <property type="entry name" value="Sex lethal, isoform D"/>
    <property type="match status" value="1"/>
</dbReference>
<feature type="compositionally biased region" description="Polar residues" evidence="4">
    <location>
        <begin position="17"/>
        <end position="29"/>
    </location>
</feature>
<gene>
    <name evidence="6" type="ORF">ACOF00016_LOCUS5908</name>
</gene>
<dbReference type="GO" id="GO:0010629">
    <property type="term" value="P:negative regulation of gene expression"/>
    <property type="evidence" value="ECO:0007669"/>
    <property type="project" value="UniProtKB-ARBA"/>
</dbReference>
<evidence type="ECO:0000256" key="2">
    <source>
        <dbReference type="ARBA" id="ARBA00022884"/>
    </source>
</evidence>
<dbReference type="InterPro" id="IPR035979">
    <property type="entry name" value="RBD_domain_sf"/>
</dbReference>
<keyword evidence="2 3" id="KW-0694">RNA-binding</keyword>
<dbReference type="InterPro" id="IPR012677">
    <property type="entry name" value="Nucleotide-bd_a/b_plait_sf"/>
</dbReference>
<evidence type="ECO:0000256" key="1">
    <source>
        <dbReference type="ARBA" id="ARBA00022737"/>
    </source>
</evidence>
<dbReference type="FunFam" id="3.30.70.330:FF:000013">
    <property type="entry name" value="CUGBP Elav-like family member 1 isoform 2"/>
    <property type="match status" value="1"/>
</dbReference>
<dbReference type="SUPFAM" id="SSF54928">
    <property type="entry name" value="RNA-binding domain, RBD"/>
    <property type="match status" value="2"/>
</dbReference>